<reference evidence="2" key="1">
    <citation type="submission" date="2021-01" db="EMBL/GenBank/DDBJ databases">
        <authorList>
            <person name="Corre E."/>
            <person name="Pelletier E."/>
            <person name="Niang G."/>
            <person name="Scheremetjew M."/>
            <person name="Finn R."/>
            <person name="Kale V."/>
            <person name="Holt S."/>
            <person name="Cochrane G."/>
            <person name="Meng A."/>
            <person name="Brown T."/>
            <person name="Cohen L."/>
        </authorList>
    </citation>
    <scope>NUCLEOTIDE SEQUENCE</scope>
    <source>
        <strain evidence="2">B650</strain>
    </source>
</reference>
<keyword evidence="1" id="KW-0812">Transmembrane</keyword>
<accession>A0A7S2KJN4</accession>
<feature type="transmembrane region" description="Helical" evidence="1">
    <location>
        <begin position="31"/>
        <end position="53"/>
    </location>
</feature>
<keyword evidence="1" id="KW-0472">Membrane</keyword>
<name>A0A7S2KJN4_9STRA</name>
<proteinExistence type="predicted"/>
<keyword evidence="1" id="KW-1133">Transmembrane helix</keyword>
<evidence type="ECO:0000256" key="1">
    <source>
        <dbReference type="SAM" id="Phobius"/>
    </source>
</evidence>
<evidence type="ECO:0000313" key="2">
    <source>
        <dbReference type="EMBL" id="CAD9578895.1"/>
    </source>
</evidence>
<sequence length="200" mass="21450">MDTITTSVAHSCLDTTTTSTTNDLPFDDSELFGYGVVIGIAVIGLVLSLLSLFTKYGFLTNKSTTKLCLIPMGLNDKDECVLGCYDVDSEMYQAVCTVAVSSQNLAEIKKLAKVVTAPSNFDLVAPLSCYYAAEMNKTIIEVQMDARDMSMSDRFRGAVGKTGSSDCGIGLHPTSVKPSNSDAVLTTSDDLLSIYYSVSR</sequence>
<protein>
    <submittedName>
        <fullName evidence="2">Uncharacterized protein</fullName>
    </submittedName>
</protein>
<gene>
    <name evidence="2" type="ORF">LDAN0321_LOCUS9713</name>
</gene>
<organism evidence="2">
    <name type="scientific">Leptocylindrus danicus</name>
    <dbReference type="NCBI Taxonomy" id="163516"/>
    <lineage>
        <taxon>Eukaryota</taxon>
        <taxon>Sar</taxon>
        <taxon>Stramenopiles</taxon>
        <taxon>Ochrophyta</taxon>
        <taxon>Bacillariophyta</taxon>
        <taxon>Coscinodiscophyceae</taxon>
        <taxon>Chaetocerotophycidae</taxon>
        <taxon>Leptocylindrales</taxon>
        <taxon>Leptocylindraceae</taxon>
        <taxon>Leptocylindrus</taxon>
    </lineage>
</organism>
<dbReference type="AlphaFoldDB" id="A0A7S2KJN4"/>
<dbReference type="EMBL" id="HBGY01014994">
    <property type="protein sequence ID" value="CAD9578895.1"/>
    <property type="molecule type" value="Transcribed_RNA"/>
</dbReference>